<organism evidence="13 14">
    <name type="scientific">Candidatus Jidaibacter acanthamoebae</name>
    <dbReference type="NCBI Taxonomy" id="86105"/>
    <lineage>
        <taxon>Bacteria</taxon>
        <taxon>Pseudomonadati</taxon>
        <taxon>Pseudomonadota</taxon>
        <taxon>Alphaproteobacteria</taxon>
        <taxon>Rickettsiales</taxon>
        <taxon>Candidatus Midichloriaceae</taxon>
        <taxon>Candidatus Jidaibacter</taxon>
    </lineage>
</organism>
<keyword evidence="7" id="KW-0227">DNA damage</keyword>
<dbReference type="InterPro" id="IPR051536">
    <property type="entry name" value="UDG_Type-4/5"/>
</dbReference>
<dbReference type="Gene3D" id="3.40.470.10">
    <property type="entry name" value="Uracil-DNA glycosylase-like domain"/>
    <property type="match status" value="1"/>
</dbReference>
<dbReference type="PANTHER" id="PTHR33693:SF1">
    <property type="entry name" value="TYPE-4 URACIL-DNA GLYCOSYLASE"/>
    <property type="match status" value="1"/>
</dbReference>
<keyword evidence="6" id="KW-0479">Metal-binding</keyword>
<keyword evidence="5" id="KW-0004">4Fe-4S</keyword>
<evidence type="ECO:0000313" key="13">
    <source>
        <dbReference type="EMBL" id="KIE06123.1"/>
    </source>
</evidence>
<dbReference type="InterPro" id="IPR005273">
    <property type="entry name" value="Ura-DNA_glyco_family4"/>
</dbReference>
<sequence>MNDAKNLLKWYVEMGVDSFLSEKPINRLKKREEKIELKVKAPEYNASREIADTCNDLEMLEQAVKAFDGCAIKKGATNTVFKDGDPKSKIMLIGEAPGANEDEQGIPFCGLSGKLLNNILLAIGLKREEVYISNTVFWRPPGNRRPTTEEIKICRPFVEKHVALVAPKLIILVGNTAVESLLDLKVSMASLRGKYFDYSNPYLSKPIKTAVIFHPAYLLRQALKKKEMWMDILKIKKEFLS</sequence>
<evidence type="ECO:0000256" key="6">
    <source>
        <dbReference type="ARBA" id="ARBA00022723"/>
    </source>
</evidence>
<keyword evidence="8" id="KW-0378">Hydrolase</keyword>
<dbReference type="GO" id="GO:0051539">
    <property type="term" value="F:4 iron, 4 sulfur cluster binding"/>
    <property type="evidence" value="ECO:0007669"/>
    <property type="project" value="UniProtKB-KW"/>
</dbReference>
<dbReference type="RefSeq" id="WP_039454703.1">
    <property type="nucleotide sequence ID" value="NZ_JSWE01000036.1"/>
</dbReference>
<comment type="similarity">
    <text evidence="2">Belongs to the uracil-DNA glycosylase (UDG) superfamily. Type 4 (UDGa) family.</text>
</comment>
<dbReference type="PATRIC" id="fig|86105.3.peg.123"/>
<dbReference type="InterPro" id="IPR005122">
    <property type="entry name" value="Uracil-DNA_glycosylase-like"/>
</dbReference>
<evidence type="ECO:0000256" key="11">
    <source>
        <dbReference type="ARBA" id="ARBA00023204"/>
    </source>
</evidence>
<evidence type="ECO:0000259" key="12">
    <source>
        <dbReference type="SMART" id="SM00986"/>
    </source>
</evidence>
<protein>
    <recommendedName>
        <fullName evidence="4">Type-4 uracil-DNA glycosylase</fullName>
        <ecNumber evidence="3">3.2.2.27</ecNumber>
    </recommendedName>
</protein>
<dbReference type="PANTHER" id="PTHR33693">
    <property type="entry name" value="TYPE-5 URACIL-DNA GLYCOSYLASE"/>
    <property type="match status" value="1"/>
</dbReference>
<evidence type="ECO:0000256" key="5">
    <source>
        <dbReference type="ARBA" id="ARBA00022485"/>
    </source>
</evidence>
<evidence type="ECO:0000256" key="4">
    <source>
        <dbReference type="ARBA" id="ARBA00019403"/>
    </source>
</evidence>
<keyword evidence="14" id="KW-1185">Reference proteome</keyword>
<gene>
    <name evidence="13" type="ORF">NF27_BK00440</name>
</gene>
<dbReference type="EC" id="3.2.2.27" evidence="3"/>
<evidence type="ECO:0000256" key="8">
    <source>
        <dbReference type="ARBA" id="ARBA00022801"/>
    </source>
</evidence>
<dbReference type="SMART" id="SM00987">
    <property type="entry name" value="UreE_C"/>
    <property type="match status" value="1"/>
</dbReference>
<dbReference type="STRING" id="86105.NF27_BK00440"/>
<evidence type="ECO:0000256" key="7">
    <source>
        <dbReference type="ARBA" id="ARBA00022763"/>
    </source>
</evidence>
<dbReference type="GO" id="GO:0004844">
    <property type="term" value="F:uracil DNA N-glycosylase activity"/>
    <property type="evidence" value="ECO:0007669"/>
    <property type="project" value="UniProtKB-EC"/>
</dbReference>
<name>A0A0C1QQF0_9RICK</name>
<dbReference type="OrthoDB" id="5290748at2"/>
<keyword evidence="11" id="KW-0234">DNA repair</keyword>
<keyword evidence="10" id="KW-0411">Iron-sulfur</keyword>
<dbReference type="AlphaFoldDB" id="A0A0C1QQF0"/>
<dbReference type="SUPFAM" id="SSF52141">
    <property type="entry name" value="Uracil-DNA glycosylase-like"/>
    <property type="match status" value="1"/>
</dbReference>
<reference evidence="13 14" key="1">
    <citation type="submission" date="2014-11" db="EMBL/GenBank/DDBJ databases">
        <title>A Rickettsiales Symbiont of Amoebae With Ancient Features.</title>
        <authorList>
            <person name="Schulz F."/>
            <person name="Martijn J."/>
            <person name="Wascher F."/>
            <person name="Kostanjsek R."/>
            <person name="Ettema T.J."/>
            <person name="Horn M."/>
        </authorList>
    </citation>
    <scope>NUCLEOTIDE SEQUENCE [LARGE SCALE GENOMIC DNA]</scope>
    <source>
        <strain evidence="13 14">UWC36</strain>
    </source>
</reference>
<dbReference type="Pfam" id="PF03167">
    <property type="entry name" value="UDG"/>
    <property type="match status" value="1"/>
</dbReference>
<dbReference type="GO" id="GO:0006281">
    <property type="term" value="P:DNA repair"/>
    <property type="evidence" value="ECO:0007669"/>
    <property type="project" value="UniProtKB-KW"/>
</dbReference>
<dbReference type="InterPro" id="IPR036895">
    <property type="entry name" value="Uracil-DNA_glycosylase-like_sf"/>
</dbReference>
<dbReference type="EMBL" id="JSWE01000036">
    <property type="protein sequence ID" value="KIE06123.1"/>
    <property type="molecule type" value="Genomic_DNA"/>
</dbReference>
<dbReference type="GO" id="GO:0046872">
    <property type="term" value="F:metal ion binding"/>
    <property type="evidence" value="ECO:0007669"/>
    <property type="project" value="UniProtKB-KW"/>
</dbReference>
<evidence type="ECO:0000256" key="2">
    <source>
        <dbReference type="ARBA" id="ARBA00006521"/>
    </source>
</evidence>
<feature type="domain" description="Uracil-DNA glycosylase-like" evidence="12">
    <location>
        <begin position="81"/>
        <end position="233"/>
    </location>
</feature>
<evidence type="ECO:0000313" key="14">
    <source>
        <dbReference type="Proteomes" id="UP000031258"/>
    </source>
</evidence>
<keyword evidence="9" id="KW-0408">Iron</keyword>
<evidence type="ECO:0000256" key="9">
    <source>
        <dbReference type="ARBA" id="ARBA00023004"/>
    </source>
</evidence>
<evidence type="ECO:0000256" key="3">
    <source>
        <dbReference type="ARBA" id="ARBA00012030"/>
    </source>
</evidence>
<evidence type="ECO:0000256" key="10">
    <source>
        <dbReference type="ARBA" id="ARBA00023014"/>
    </source>
</evidence>
<dbReference type="NCBIfam" id="TIGR00758">
    <property type="entry name" value="UDG_fam4"/>
    <property type="match status" value="1"/>
</dbReference>
<evidence type="ECO:0000256" key="1">
    <source>
        <dbReference type="ARBA" id="ARBA00001400"/>
    </source>
</evidence>
<dbReference type="Proteomes" id="UP000031258">
    <property type="component" value="Unassembled WGS sequence"/>
</dbReference>
<dbReference type="SMART" id="SM00986">
    <property type="entry name" value="UDG"/>
    <property type="match status" value="1"/>
</dbReference>
<comment type="caution">
    <text evidence="13">The sequence shown here is derived from an EMBL/GenBank/DDBJ whole genome shotgun (WGS) entry which is preliminary data.</text>
</comment>
<proteinExistence type="inferred from homology"/>
<comment type="catalytic activity">
    <reaction evidence="1">
        <text>Hydrolyzes single-stranded DNA or mismatched double-stranded DNA and polynucleotides, releasing free uracil.</text>
        <dbReference type="EC" id="3.2.2.27"/>
    </reaction>
</comment>
<accession>A0A0C1QQF0</accession>
<dbReference type="CDD" id="cd10030">
    <property type="entry name" value="UDG-F4_TTUDGA_SPO1dp_like"/>
    <property type="match status" value="1"/>
</dbReference>